<keyword evidence="6" id="KW-0786">Thiamine pyrophosphate</keyword>
<dbReference type="InterPro" id="IPR029061">
    <property type="entry name" value="THDP-binding"/>
</dbReference>
<dbReference type="EC" id="1.2.4.2" evidence="4"/>
<reference evidence="9" key="1">
    <citation type="journal article" date="2019" name="Int. J. Syst. Evol. Microbiol.">
        <title>The Global Catalogue of Microorganisms (GCM) 10K type strain sequencing project: providing services to taxonomists for standard genome sequencing and annotation.</title>
        <authorList>
            <consortium name="The Broad Institute Genomics Platform"/>
            <consortium name="The Broad Institute Genome Sequencing Center for Infectious Disease"/>
            <person name="Wu L."/>
            <person name="Ma J."/>
        </authorList>
    </citation>
    <scope>NUCLEOTIDE SEQUENCE [LARGE SCALE GENOMIC DNA]</scope>
    <source>
        <strain evidence="9">NBRC 110044</strain>
    </source>
</reference>
<evidence type="ECO:0000256" key="6">
    <source>
        <dbReference type="ARBA" id="ARBA00023052"/>
    </source>
</evidence>
<evidence type="ECO:0000259" key="7">
    <source>
        <dbReference type="SMART" id="SM00861"/>
    </source>
</evidence>
<evidence type="ECO:0000256" key="4">
    <source>
        <dbReference type="ARBA" id="ARBA00012280"/>
    </source>
</evidence>
<dbReference type="PANTHER" id="PTHR23152:SF4">
    <property type="entry name" value="2-OXOADIPATE DEHYDROGENASE COMPLEX COMPONENT E1"/>
    <property type="match status" value="1"/>
</dbReference>
<dbReference type="Gene3D" id="1.10.287.1150">
    <property type="entry name" value="TPP helical domain"/>
    <property type="match status" value="1"/>
</dbReference>
<dbReference type="NCBIfam" id="TIGR00239">
    <property type="entry name" value="2oxo_dh_E1"/>
    <property type="match status" value="1"/>
</dbReference>
<dbReference type="Pfam" id="PF00676">
    <property type="entry name" value="E1_dh"/>
    <property type="match status" value="1"/>
</dbReference>
<dbReference type="NCBIfam" id="NF006914">
    <property type="entry name" value="PRK09404.1"/>
    <property type="match status" value="1"/>
</dbReference>
<dbReference type="InterPro" id="IPR042179">
    <property type="entry name" value="KGD_C_sf"/>
</dbReference>
<evidence type="ECO:0000256" key="1">
    <source>
        <dbReference type="ARBA" id="ARBA00001964"/>
    </source>
</evidence>
<evidence type="ECO:0000313" key="9">
    <source>
        <dbReference type="Proteomes" id="UP001156706"/>
    </source>
</evidence>
<feature type="domain" description="Transketolase-like pyrimidine-binding" evidence="7">
    <location>
        <begin position="620"/>
        <end position="817"/>
    </location>
</feature>
<dbReference type="Pfam" id="PF16078">
    <property type="entry name" value="2-oxogl_dehyd_N"/>
    <property type="match status" value="1"/>
</dbReference>
<dbReference type="InterPro" id="IPR031717">
    <property type="entry name" value="ODO-1/KGD_C"/>
</dbReference>
<dbReference type="InterPro" id="IPR032106">
    <property type="entry name" value="2-oxogl_dehyd_N"/>
</dbReference>
<gene>
    <name evidence="8" type="primary">sucA</name>
    <name evidence="8" type="ORF">GCM10007907_19570</name>
</gene>
<dbReference type="Gene3D" id="3.40.50.11610">
    <property type="entry name" value="Multifunctional 2-oxoglutarate metabolism enzyme, C-terminal domain"/>
    <property type="match status" value="1"/>
</dbReference>
<comment type="caution">
    <text evidence="8">The sequence shown here is derived from an EMBL/GenBank/DDBJ whole genome shotgun (WGS) entry which is preliminary data.</text>
</comment>
<name>A0ABQ5YHN3_9NEIS</name>
<dbReference type="SMART" id="SM00861">
    <property type="entry name" value="Transket_pyr"/>
    <property type="match status" value="1"/>
</dbReference>
<comment type="similarity">
    <text evidence="3">Belongs to the alpha-ketoglutarate dehydrogenase family.</text>
</comment>
<dbReference type="PIRSF" id="PIRSF000157">
    <property type="entry name" value="Oxoglu_dh_E1"/>
    <property type="match status" value="1"/>
</dbReference>
<proteinExistence type="inferred from homology"/>
<evidence type="ECO:0000256" key="2">
    <source>
        <dbReference type="ARBA" id="ARBA00003906"/>
    </source>
</evidence>
<protein>
    <recommendedName>
        <fullName evidence="4">oxoglutarate dehydrogenase (succinyl-transferring)</fullName>
        <ecNumber evidence="4">1.2.4.2</ecNumber>
    </recommendedName>
</protein>
<evidence type="ECO:0000256" key="5">
    <source>
        <dbReference type="ARBA" id="ARBA00023002"/>
    </source>
</evidence>
<dbReference type="InterPro" id="IPR001017">
    <property type="entry name" value="DH_E1"/>
</dbReference>
<evidence type="ECO:0000256" key="3">
    <source>
        <dbReference type="ARBA" id="ARBA00006936"/>
    </source>
</evidence>
<dbReference type="Gene3D" id="3.40.50.12470">
    <property type="match status" value="1"/>
</dbReference>
<accession>A0ABQ5YHN3</accession>
<dbReference type="InterPro" id="IPR011603">
    <property type="entry name" value="2oxoglutarate_DH_E1"/>
</dbReference>
<comment type="function">
    <text evidence="2">E1 component of the 2-oxoglutarate dehydrogenase (OGDH) complex which catalyzes the decarboxylation of 2-oxoglutarate, the first step in the conversion of 2-oxoglutarate to succinyl-CoA and CO(2).</text>
</comment>
<dbReference type="Proteomes" id="UP001156706">
    <property type="component" value="Unassembled WGS sequence"/>
</dbReference>
<organism evidence="8 9">
    <name type="scientific">Chitinimonas prasina</name>
    <dbReference type="NCBI Taxonomy" id="1434937"/>
    <lineage>
        <taxon>Bacteria</taxon>
        <taxon>Pseudomonadati</taxon>
        <taxon>Pseudomonadota</taxon>
        <taxon>Betaproteobacteria</taxon>
        <taxon>Neisseriales</taxon>
        <taxon>Chitinibacteraceae</taxon>
        <taxon>Chitinimonas</taxon>
    </lineage>
</organism>
<dbReference type="SUPFAM" id="SSF52518">
    <property type="entry name" value="Thiamin diphosphate-binding fold (THDP-binding)"/>
    <property type="match status" value="2"/>
</dbReference>
<dbReference type="Pfam" id="PF02779">
    <property type="entry name" value="Transket_pyr"/>
    <property type="match status" value="1"/>
</dbReference>
<comment type="cofactor">
    <cofactor evidence="1">
        <name>thiamine diphosphate</name>
        <dbReference type="ChEBI" id="CHEBI:58937"/>
    </cofactor>
</comment>
<keyword evidence="9" id="KW-1185">Reference proteome</keyword>
<dbReference type="PANTHER" id="PTHR23152">
    <property type="entry name" value="2-OXOGLUTARATE DEHYDROGENASE"/>
    <property type="match status" value="1"/>
</dbReference>
<dbReference type="InterPro" id="IPR005475">
    <property type="entry name" value="Transketolase-like_Pyr-bd"/>
</dbReference>
<dbReference type="Pfam" id="PF16870">
    <property type="entry name" value="OxoGdeHyase_C"/>
    <property type="match status" value="1"/>
</dbReference>
<dbReference type="NCBIfam" id="NF008907">
    <property type="entry name" value="PRK12270.1"/>
    <property type="match status" value="1"/>
</dbReference>
<keyword evidence="5" id="KW-0560">Oxidoreductase</keyword>
<sequence>MQLYRITQFVEIVSPKRKAKNAIGHITMMQAFQAQSHLFGGNAPFIEDLYEQYLADPLAVEQEWRDYFDKLQQQPGNTDRDIPRAAIEESFVQMAKQPRVGGISAAAQQEAMKKQVAVLKLISAYRVLGVRYASLDPLKRLDQQPLVELDPATHGLSDADMALTFDCGSLIGPERDTLANILARLKQTYCGSIGLEYMHITNSTEKRWIQERFESTRSTPSFNRDKKLRILKQITAAETLERYLHTKYVGQKRFSLEGGESMIAALDHLVQTSGEHGVQEMVIGMAHRGRLNVLVNTLGKQPRDLFSEFEGKYSYDLPSGDVKYHMGFSSDIPTPGGAVHVSLAFNPSHLEIVNPVVVGSARARQQRRGDRTGGQVMPVLLHGDSAFIGLGTNQGTFNLSQTRGYGVGGTVHIVINNQIGFTTSDTRDTRSSLYCTDIAKMIEAPIFHVNSDDPEAVCFVVQAALDFRRQFRRDVVIDLVCFRKLGHNEGDDPMLTQPMMYKKIAKHPGTRKMYADRLVTEGLLSADEADGLIKAYRAALDKGEHVEQTTLTDFKRSFAIDFGAFKGTHWAHPTDTTLSAAEIGRLADKATKIPEGFKLHPTVDKVLAARRDMAAGKQNMDWGMSEILAYGSLLEKGYGVRISGEDSGRGTFSHRHAVLHDQNREKWDDGAHVPLRNLSENQGHFLVIDSILNEEAVLAFEYGYSSSAPDELVIWEAQFGDFANGAQVVIDQFITSGETKWGRYCGLTMMLPHGYDGQGPEHSSARLERYLQMCAEHNVQIVMPSEASQMFHVLRRQQLRPYRKPLIIFMSKRLLRYKDSMSPLEAYTNGSFRPVIADPDSPDAKKVKRVVVCSGQVYYDLANARKEREQKDVAIVRVEQLYPFPTDELKAELGKYSAAKEIMWVQEEPKNQGAWHQIRHRLEACMSAKQALLYAGRPSSASPAVGYMSKHTAQLKAFLDEAMTVSK</sequence>
<dbReference type="EMBL" id="BSOG01000002">
    <property type="protein sequence ID" value="GLR13167.1"/>
    <property type="molecule type" value="Genomic_DNA"/>
</dbReference>
<dbReference type="Gene3D" id="3.40.50.970">
    <property type="match status" value="1"/>
</dbReference>
<dbReference type="CDD" id="cd02016">
    <property type="entry name" value="TPP_E1_OGDC_like"/>
    <property type="match status" value="1"/>
</dbReference>
<evidence type="ECO:0000313" key="8">
    <source>
        <dbReference type="EMBL" id="GLR13167.1"/>
    </source>
</evidence>